<protein>
    <submittedName>
        <fullName evidence="10">Acyl transferase domain-containing protein</fullName>
    </submittedName>
</protein>
<evidence type="ECO:0000259" key="8">
    <source>
        <dbReference type="PROSITE" id="PS50075"/>
    </source>
</evidence>
<dbReference type="Gene3D" id="3.30.70.3290">
    <property type="match status" value="2"/>
</dbReference>
<dbReference type="PANTHER" id="PTHR43775:SF37">
    <property type="entry name" value="SI:DKEY-61P9.11"/>
    <property type="match status" value="1"/>
</dbReference>
<dbReference type="InterPro" id="IPR001227">
    <property type="entry name" value="Ac_transferase_dom_sf"/>
</dbReference>
<dbReference type="SMART" id="SM01294">
    <property type="entry name" value="PKS_PP_betabranch"/>
    <property type="match status" value="2"/>
</dbReference>
<keyword evidence="6" id="KW-0012">Acyltransferase</keyword>
<dbReference type="PROSITE" id="PS00012">
    <property type="entry name" value="PHOSPHOPANTETHEINE"/>
    <property type="match status" value="1"/>
</dbReference>
<dbReference type="InterPro" id="IPR018201">
    <property type="entry name" value="Ketoacyl_synth_AS"/>
</dbReference>
<evidence type="ECO:0000256" key="3">
    <source>
        <dbReference type="ARBA" id="ARBA00022553"/>
    </source>
</evidence>
<keyword evidence="5" id="KW-0045">Antibiotic biosynthesis</keyword>
<dbReference type="RefSeq" id="WP_251496538.1">
    <property type="nucleotide sequence ID" value="NZ_CAJSLV010000081.1"/>
</dbReference>
<feature type="compositionally biased region" description="Low complexity" evidence="7">
    <location>
        <begin position="2932"/>
        <end position="2955"/>
    </location>
</feature>
<dbReference type="SMART" id="SM00826">
    <property type="entry name" value="PKS_DH"/>
    <property type="match status" value="1"/>
</dbReference>
<evidence type="ECO:0000313" key="10">
    <source>
        <dbReference type="EMBL" id="CAG6397076.1"/>
    </source>
</evidence>
<accession>A0A9W4GTI6</accession>
<comment type="pathway">
    <text evidence="1">Antibiotic biosynthesis.</text>
</comment>
<dbReference type="InterPro" id="IPR016036">
    <property type="entry name" value="Malonyl_transacylase_ACP-bd"/>
</dbReference>
<dbReference type="SUPFAM" id="SSF47336">
    <property type="entry name" value="ACP-like"/>
    <property type="match status" value="2"/>
</dbReference>
<dbReference type="EMBL" id="CAJSLV010000081">
    <property type="protein sequence ID" value="CAG6397076.1"/>
    <property type="molecule type" value="Genomic_DNA"/>
</dbReference>
<feature type="domain" description="Ketosynthase family 3 (KS3)" evidence="9">
    <location>
        <begin position="1089"/>
        <end position="1499"/>
    </location>
</feature>
<gene>
    <name evidence="10" type="ORF">SCOCK_50125</name>
</gene>
<dbReference type="InterPro" id="IPR014043">
    <property type="entry name" value="Acyl_transferase_dom"/>
</dbReference>
<dbReference type="PROSITE" id="PS00606">
    <property type="entry name" value="KS3_1"/>
    <property type="match status" value="1"/>
</dbReference>
<dbReference type="InterPro" id="IPR057326">
    <property type="entry name" value="KR_dom"/>
</dbReference>
<dbReference type="Gene3D" id="3.10.129.110">
    <property type="entry name" value="Polyketide synthase dehydratase"/>
    <property type="match status" value="1"/>
</dbReference>
<feature type="compositionally biased region" description="Gly residues" evidence="7">
    <location>
        <begin position="2915"/>
        <end position="2929"/>
    </location>
</feature>
<dbReference type="InterPro" id="IPR009081">
    <property type="entry name" value="PP-bd_ACP"/>
</dbReference>
<evidence type="ECO:0000256" key="1">
    <source>
        <dbReference type="ARBA" id="ARBA00004792"/>
    </source>
</evidence>
<dbReference type="InterPro" id="IPR049552">
    <property type="entry name" value="PKS_DH_N"/>
</dbReference>
<dbReference type="Pfam" id="PF16197">
    <property type="entry name" value="KAsynt_C_assoc"/>
    <property type="match status" value="2"/>
</dbReference>
<dbReference type="Gene3D" id="3.40.47.10">
    <property type="match status" value="2"/>
</dbReference>
<name>A0A9W4GTI6_9ACTN</name>
<dbReference type="InterPro" id="IPR006162">
    <property type="entry name" value="Ppantetheine_attach_site"/>
</dbReference>
<dbReference type="SMART" id="SM00825">
    <property type="entry name" value="PKS_KS"/>
    <property type="match status" value="2"/>
</dbReference>
<evidence type="ECO:0000313" key="11">
    <source>
        <dbReference type="Proteomes" id="UP001152519"/>
    </source>
</evidence>
<dbReference type="InterPro" id="IPR020806">
    <property type="entry name" value="PKS_PP-bd"/>
</dbReference>
<dbReference type="CDD" id="cd00833">
    <property type="entry name" value="PKS"/>
    <property type="match status" value="2"/>
</dbReference>
<feature type="domain" description="Carrier" evidence="8">
    <location>
        <begin position="995"/>
        <end position="1070"/>
    </location>
</feature>
<dbReference type="InterPro" id="IPR020841">
    <property type="entry name" value="PKS_Beta-ketoAc_synthase_dom"/>
</dbReference>
<dbReference type="InterPro" id="IPR014030">
    <property type="entry name" value="Ketoacyl_synth_N"/>
</dbReference>
<dbReference type="Pfam" id="PF21089">
    <property type="entry name" value="PKS_DH_N"/>
    <property type="match status" value="1"/>
</dbReference>
<dbReference type="Pfam" id="PF08659">
    <property type="entry name" value="KR"/>
    <property type="match status" value="1"/>
</dbReference>
<feature type="region of interest" description="Disordered" evidence="7">
    <location>
        <begin position="2908"/>
        <end position="2982"/>
    </location>
</feature>
<proteinExistence type="predicted"/>
<dbReference type="Gene3D" id="3.40.366.10">
    <property type="entry name" value="Malonyl-Coenzyme A Acyl Carrier Protein, domain 2"/>
    <property type="match status" value="2"/>
</dbReference>
<evidence type="ECO:0000256" key="7">
    <source>
        <dbReference type="SAM" id="MobiDB-lite"/>
    </source>
</evidence>
<dbReference type="Proteomes" id="UP001152519">
    <property type="component" value="Unassembled WGS sequence"/>
</dbReference>
<sequence length="3006" mass="307196">MTGTAADAVAIVGAGCRFPGGVTGPDSFWRLLRDGTDVITEVPPSRWDLARVYDPDPDAPGRTYARWGGFLPDADRFDAAFFGIAPREARQIDPQQRLLIEVAWEALEDAGIVPGTLAGTRTSVWSGGLGADYFLRHAQEAGRAGIDPWYASGKEASFGPGRLSYLLGLNGPSVALTTACSSSLVAAHLARRSLLAGESDTALVAGVNVLLAPELTIFMSKVGAMAKDGRCKVFDAAADGIVRGDGCVVLVLKRLGDALADGDRVLAVIRGSAVNHDGRSAGLTVPSAAAQQRLLNDVLADAGAAAGEVGFVEAHGTGTPLGDPLEMSALAQVLGAGRDPAAPLLVGSLKTNFGHTDGAAGVAGLLKAALAVRHGQIPPHLHLHRPNPAIRWDRWPVRVPVELTDWPQDTPRLAGVSAFGLSGTNAHVLVEAPPRQALAAGAGVPSGAATRVLALSARSGEALRELARAHRDRLLAGPAGGLAAWTAGAARLRTHHGEHRLAVTGATTAELVAEIDEFLAAPAPADDAGAALPDDDGERLPVCFVFSGQGGQWAGMGRELLDTEPVFAAALAEVDTLVREAAGWSPADELRAGAAESRLADTEIAQPVVFALQVATAALWRSWGVEPAAVIGHSMGEIAAAHVAGALTLPDAVRVAVHRGRLLQRSAGQGRMATVALPEAELLPLLVPFGDDLALAAVNSPSSCVVSGTEAAVSALTGELSARGVTCRDVPGGYAFHSPQMAPHQAELTSLLTDLEPAAPGVPLLRTSGTLGAADDPEPALDGAWWGRNVREPVRFADAMGRALDAGHRVFLEIGPHPVLAQPIVQAMAAAGADGAVVATLRRDTDAVRTSRAALAELYAAGTGIRWQHVEPDPAPARDLPRYPWQGEPLWFEVPEGARGEGMAAVDADPAGAALPAELRGELRLFDAEGRLVAETDGLRLRTGAHPGKGAAAGHAAAGLAPYGHATEGDAQGVPAVRVTADAGAQPAPARPDQAALADLVASAAARVLGLASAAAVGRARGFTDLGMDSLGAVELCKALERSLGVRLPKTAAFDYPTVQRLAAHLGDLLDRQAPAVPAGRPAAVAAAPEPIAVVGVGCRFPGGADGPDAYWRLLTDGVDAVRRAPEGRFDDARLWWGGFLDEAAGFDAPFFRIPPREAKVMDPQQRMFLEVAWEALEHAGIPPAGLDGSRTGVFVGMNSTDYAQRVAARSVDAFYGTGTSFSAAAGRLSYLLGLRGPSLAVDTACSSSLVAIHLAAASLRVGESDLAVAAGVNLILDTTIHRASGAAGALAADGRCKTFDAAADGYTRGEGCGVVVLKPLSAARRDGDRVLALVLGSAVNQDGASSGFTAPNGPAQEDLLRTAFADARVTPADLDYVEAHGTGTPLGDPIELNALGAALRERPADLDPCLVGSVKTNIGHLEAASGIAGLIKTVLALHHETLPAHLHFHEPSAAVPWDELPLRVPTAARPWPRGGRRRVAGVSAFGFSGTNAHIVLAEAPAADLAAVGAPGGVTAGPGAPSAGMRAAEEPSRARQSAVAGLPAVGVRETSATAGTPVEASRPAAGAATGDDRAPQVLALSAASVRALRVRAATHRDLLSGPGAPDVADLASTLALRRSHLEHRLVVVGRDRAELAERLDAFTEGRDAPGTAFARAADRDRGPVFVFSGHGSYWPGMARPLALRNPVFRAALDDADGALSAFLTWSPAGVIAAGAEPADELDRQILLFAVQHALVAAWRDLGVEPAAVVGHSMGEVSAAMCAGALQLPQAAEVMVRRTRLLRALVGQGGMAVVGLDADDTAREIARYGERLCVAIVNSRRSTVVSGESAALAELGGRLKERNVFFRAVDAGGPAHSPWVEPLRAELVEALTGRLDPVPPRLPMYSSVDGGAVADRPLDAGYWGDNLRMPVRFADAVRAAARDGHDTFLELSAHPIQLTPIEHELRADGTDGLLVPTLLRDVDGELALLTAFGALHAGGARVGWRRLHPRPARPVATPGYPWEHRRYWVDDRPAAAGTGHPLTSRTVRTHGATVVEADLDAAIVTALGADPAAVAPRVPAAAWLELAVAAAGSALGPDRIVRLTGVTFDAALPAPADGTRTVALSLTRSPDAPGAHRFEVTAPGGASLLRLAAGTARPAGLRGPAPAPARTEADAGLLARAAALTGATAEVVAVRTDGDRLTLELRCRPAAMRWHLAPGLVELALSAATLLAPEPVAPLPLPASIASVTAHDVPGERVVLHVSPTADRPTSDGESTAGDGMPPVADVLIATPEGRPLIELIGIHLSTPTAHPLPPEAARRHTTHVHTLTWHELPSRPAEMPPAASGARALSAAASPGVAGSASAVGASARPSGAHANSAQLGGGVVDGGRAGAAGGAVLLVGDGSGVGEAIAAGLERRGTPVRVVAGVGTGVRERIGGALKELAAGDGCAAVVHLAGLDLPAGGAPDAGVVAGACAAAAEVTAAVAAAGAGARVWWVTRGAVAVDDLEEPAPAQAALRQAAVVAGLEQPNAWGGVLDLDPLSADPAADADAVLAELDGRLTGGDEPAEDRLALRSGRRLAARLLPAPAAPALFAPVRLDPGRAYLVAGCGGPLAEEVAGWLAERGAGEVLSVPLVEGAAHARQLMENQAAAGCPVGGIVWLGADWNLPAGGPPGARELEAALTERASGAWLLHDACLRTGTELDLFQVWSTVAGSWGAIGAGAQAPVDAVLTALAAHRRSRGLPATSVAWAPWGEVGLLDRDSAQRLTRSGMTPLPTAAARELLDQITAFGPAEVEIADVDWGLLLPLYRQARPFPLFDVLAEREKSAPGDADALLDKLRTLPADARADLVLDCVLEEVAVVLGLDASDELEPRRGFFELGLNSITALEMKVRLERRFGCPLPATLAFEYPNGQALAAFLAAEVVGADAPPSNGGPHDGAAGGIQTGGSPSGSATDPSAAIPAARAAGAPPDAGPGSASGTGRAAGEGSDPDSDPDAAPDTGDIAELAAGLAAELAAVTELFEQEKR</sequence>
<dbReference type="InterPro" id="IPR036736">
    <property type="entry name" value="ACP-like_sf"/>
</dbReference>
<dbReference type="InterPro" id="IPR016035">
    <property type="entry name" value="Acyl_Trfase/lysoPLipase"/>
</dbReference>
<evidence type="ECO:0000256" key="6">
    <source>
        <dbReference type="ARBA" id="ARBA00023315"/>
    </source>
</evidence>
<keyword evidence="11" id="KW-1185">Reference proteome</keyword>
<keyword evidence="2" id="KW-0596">Phosphopantetheine</keyword>
<dbReference type="SUPFAM" id="SSF51735">
    <property type="entry name" value="NAD(P)-binding Rossmann-fold domains"/>
    <property type="match status" value="2"/>
</dbReference>
<evidence type="ECO:0000256" key="5">
    <source>
        <dbReference type="ARBA" id="ARBA00023194"/>
    </source>
</evidence>
<dbReference type="InterPro" id="IPR016039">
    <property type="entry name" value="Thiolase-like"/>
</dbReference>
<reference evidence="10" key="1">
    <citation type="submission" date="2021-05" db="EMBL/GenBank/DDBJ databases">
        <authorList>
            <person name="Arsene-Ploetze F."/>
        </authorList>
    </citation>
    <scope>NUCLEOTIDE SEQUENCE</scope>
    <source>
        <strain evidence="10">DSM 42138</strain>
    </source>
</reference>
<feature type="domain" description="Carrier" evidence="8">
    <location>
        <begin position="2828"/>
        <end position="2903"/>
    </location>
</feature>
<feature type="region of interest" description="Disordered" evidence="7">
    <location>
        <begin position="1536"/>
        <end position="1570"/>
    </location>
</feature>
<dbReference type="PANTHER" id="PTHR43775">
    <property type="entry name" value="FATTY ACID SYNTHASE"/>
    <property type="match status" value="1"/>
</dbReference>
<dbReference type="InterPro" id="IPR032821">
    <property type="entry name" value="PKS_assoc"/>
</dbReference>
<feature type="domain" description="Ketosynthase family 3 (KS3)" evidence="9">
    <location>
        <begin position="6"/>
        <end position="432"/>
    </location>
</feature>
<dbReference type="Pfam" id="PF02801">
    <property type="entry name" value="Ketoacyl-synt_C"/>
    <property type="match status" value="2"/>
</dbReference>
<comment type="caution">
    <text evidence="10">The sequence shown here is derived from an EMBL/GenBank/DDBJ whole genome shotgun (WGS) entry which is preliminary data.</text>
</comment>
<dbReference type="SUPFAM" id="SSF55048">
    <property type="entry name" value="Probable ACP-binding domain of malonyl-CoA ACP transacylase"/>
    <property type="match status" value="2"/>
</dbReference>
<evidence type="ECO:0000259" key="9">
    <source>
        <dbReference type="PROSITE" id="PS52004"/>
    </source>
</evidence>
<dbReference type="PROSITE" id="PS50075">
    <property type="entry name" value="CARRIER"/>
    <property type="match status" value="2"/>
</dbReference>
<dbReference type="Gene3D" id="1.10.1200.10">
    <property type="entry name" value="ACP-like"/>
    <property type="match status" value="2"/>
</dbReference>
<dbReference type="Pfam" id="PF00698">
    <property type="entry name" value="Acyl_transf_1"/>
    <property type="match status" value="2"/>
</dbReference>
<dbReference type="GO" id="GO:0031177">
    <property type="term" value="F:phosphopantetheine binding"/>
    <property type="evidence" value="ECO:0007669"/>
    <property type="project" value="InterPro"/>
</dbReference>
<dbReference type="Pfam" id="PF22621">
    <property type="entry name" value="CurL-like_PKS_C"/>
    <property type="match status" value="1"/>
</dbReference>
<dbReference type="SMART" id="SM00823">
    <property type="entry name" value="PKS_PP"/>
    <property type="match status" value="2"/>
</dbReference>
<dbReference type="Pfam" id="PF00109">
    <property type="entry name" value="ketoacyl-synt"/>
    <property type="match status" value="2"/>
</dbReference>
<dbReference type="InterPro" id="IPR020807">
    <property type="entry name" value="PKS_DH"/>
</dbReference>
<dbReference type="InterPro" id="IPR013968">
    <property type="entry name" value="PKS_KR"/>
</dbReference>
<dbReference type="InterPro" id="IPR042104">
    <property type="entry name" value="PKS_dehydratase_sf"/>
</dbReference>
<dbReference type="SMART" id="SM00827">
    <property type="entry name" value="PKS_AT"/>
    <property type="match status" value="2"/>
</dbReference>
<dbReference type="GO" id="GO:0004312">
    <property type="term" value="F:fatty acid synthase activity"/>
    <property type="evidence" value="ECO:0007669"/>
    <property type="project" value="TreeGrafter"/>
</dbReference>
<dbReference type="GO" id="GO:0006633">
    <property type="term" value="P:fatty acid biosynthetic process"/>
    <property type="evidence" value="ECO:0007669"/>
    <property type="project" value="InterPro"/>
</dbReference>
<dbReference type="FunFam" id="3.40.366.10:FF:000002">
    <property type="entry name" value="Probable polyketide synthase 2"/>
    <property type="match status" value="1"/>
</dbReference>
<dbReference type="PROSITE" id="PS52004">
    <property type="entry name" value="KS3_2"/>
    <property type="match status" value="2"/>
</dbReference>
<dbReference type="InterPro" id="IPR014031">
    <property type="entry name" value="Ketoacyl_synth_C"/>
</dbReference>
<dbReference type="GO" id="GO:0033068">
    <property type="term" value="P:macrolide biosynthetic process"/>
    <property type="evidence" value="ECO:0007669"/>
    <property type="project" value="UniProtKB-ARBA"/>
</dbReference>
<keyword evidence="3" id="KW-0597">Phosphoprotein</keyword>
<dbReference type="GO" id="GO:0004315">
    <property type="term" value="F:3-oxoacyl-[acyl-carrier-protein] synthase activity"/>
    <property type="evidence" value="ECO:0007669"/>
    <property type="project" value="InterPro"/>
</dbReference>
<dbReference type="InterPro" id="IPR050091">
    <property type="entry name" value="PKS_NRPS_Biosynth_Enz"/>
</dbReference>
<dbReference type="Gene3D" id="3.40.50.720">
    <property type="entry name" value="NAD(P)-binding Rossmann-like Domain"/>
    <property type="match status" value="2"/>
</dbReference>
<dbReference type="SUPFAM" id="SSF53901">
    <property type="entry name" value="Thiolase-like"/>
    <property type="match status" value="2"/>
</dbReference>
<dbReference type="FunFam" id="3.40.47.10:FF:000019">
    <property type="entry name" value="Polyketide synthase type I"/>
    <property type="match status" value="2"/>
</dbReference>
<dbReference type="Pfam" id="PF00550">
    <property type="entry name" value="PP-binding"/>
    <property type="match status" value="2"/>
</dbReference>
<evidence type="ECO:0000256" key="4">
    <source>
        <dbReference type="ARBA" id="ARBA00022679"/>
    </source>
</evidence>
<dbReference type="SMART" id="SM00822">
    <property type="entry name" value="PKS_KR"/>
    <property type="match status" value="1"/>
</dbReference>
<evidence type="ECO:0000256" key="2">
    <source>
        <dbReference type="ARBA" id="ARBA00022450"/>
    </source>
</evidence>
<organism evidence="10 11">
    <name type="scientific">Actinacidiphila cocklensis</name>
    <dbReference type="NCBI Taxonomy" id="887465"/>
    <lineage>
        <taxon>Bacteria</taxon>
        <taxon>Bacillati</taxon>
        <taxon>Actinomycetota</taxon>
        <taxon>Actinomycetes</taxon>
        <taxon>Kitasatosporales</taxon>
        <taxon>Streptomycetaceae</taxon>
        <taxon>Actinacidiphila</taxon>
    </lineage>
</organism>
<keyword evidence="4 10" id="KW-0808">Transferase</keyword>
<dbReference type="InterPro" id="IPR036291">
    <property type="entry name" value="NAD(P)-bd_dom_sf"/>
</dbReference>
<dbReference type="SUPFAM" id="SSF52151">
    <property type="entry name" value="FabD/lysophospholipase-like"/>
    <property type="match status" value="2"/>
</dbReference>